<geneLocation type="plasmid" evidence="1 2">
    <name>pREB1</name>
</geneLocation>
<organism evidence="1 2">
    <name type="scientific">Acaryochloris marina (strain MBIC 11017)</name>
    <dbReference type="NCBI Taxonomy" id="329726"/>
    <lineage>
        <taxon>Bacteria</taxon>
        <taxon>Bacillati</taxon>
        <taxon>Cyanobacteriota</taxon>
        <taxon>Cyanophyceae</taxon>
        <taxon>Acaryochloridales</taxon>
        <taxon>Acaryochloridaceae</taxon>
        <taxon>Acaryochloris</taxon>
    </lineage>
</organism>
<accession>A8ZK83</accession>
<sequence length="303" mass="35338">MMSGYYQRLWSKLKRKCLQYSYQAIADPKWFVMFCATRIQILRSLAILVTKHSSAQIYQDLEQGGNTLFPSLDVNKVVEHLKKDGLFFGINLPSDILHEVLAFSTQVEYHANSNPKLKFTLSDKEKSELKYQQIFVTANHIHSSLICPAIKKLENDSKLREIATKYLETIPVLLDSQIRWTFPVTVPLNEAVRGFFNFHYDLEDYRFIKFMFYLTDVPVSEGNHVFVKGSHRNKRLKDQFSLTRDSTDMGIINYYGHNNIENIYGKAGCGFVEDFYCFHKLTLPMSRSRLILEVKFAMNSYLF</sequence>
<name>A8ZK83_ACAM1</name>
<dbReference type="KEGG" id="amr:AM1_A0073"/>
<reference evidence="1 2" key="1">
    <citation type="journal article" date="2008" name="Proc. Natl. Acad. Sci. U.S.A.">
        <title>Niche adaptation and genome expansion in the chlorophyll d-producing cyanobacterium Acaryochloris marina.</title>
        <authorList>
            <person name="Swingley W.D."/>
            <person name="Chen M."/>
            <person name="Cheung P.C."/>
            <person name="Conrad A.L."/>
            <person name="Dejesa L.C."/>
            <person name="Hao J."/>
            <person name="Honchak B.M."/>
            <person name="Karbach L.E."/>
            <person name="Kurdoglu A."/>
            <person name="Lahiri S."/>
            <person name="Mastrian S.D."/>
            <person name="Miyashita H."/>
            <person name="Page L."/>
            <person name="Ramakrishna P."/>
            <person name="Satoh S."/>
            <person name="Sattley W.M."/>
            <person name="Shimada Y."/>
            <person name="Taylor H.L."/>
            <person name="Tomo T."/>
            <person name="Tsuchiya T."/>
            <person name="Wang Z.T."/>
            <person name="Raymond J."/>
            <person name="Mimuro M."/>
            <person name="Blankenship R.E."/>
            <person name="Touchman J.W."/>
        </authorList>
    </citation>
    <scope>NUCLEOTIDE SEQUENCE [LARGE SCALE GENOMIC DNA]</scope>
    <source>
        <strain evidence="2">MBIC 11017</strain>
        <plasmid evidence="2">Plasmid pREB1</plasmid>
    </source>
</reference>
<dbReference type="HOGENOM" id="CLU_075777_0_0_3"/>
<dbReference type="OrthoDB" id="324927at2"/>
<keyword evidence="1" id="KW-0614">Plasmid</keyword>
<keyword evidence="2" id="KW-1185">Reference proteome</keyword>
<dbReference type="EMBL" id="CP000838">
    <property type="protein sequence ID" value="ABW31582.1"/>
    <property type="molecule type" value="Genomic_DNA"/>
</dbReference>
<gene>
    <name evidence="1" type="ordered locus">AM1_A0073</name>
</gene>
<protein>
    <submittedName>
        <fullName evidence="1">Uncharacterized protein</fullName>
    </submittedName>
</protein>
<dbReference type="Proteomes" id="UP000000268">
    <property type="component" value="Plasmid pREB1"/>
</dbReference>
<proteinExistence type="predicted"/>
<evidence type="ECO:0000313" key="1">
    <source>
        <dbReference type="EMBL" id="ABW31582.1"/>
    </source>
</evidence>
<dbReference type="RefSeq" id="WP_012166585.1">
    <property type="nucleotide sequence ID" value="NC_009926.1"/>
</dbReference>
<dbReference type="Gene3D" id="2.60.120.620">
    <property type="entry name" value="q2cbj1_9rhob like domain"/>
    <property type="match status" value="1"/>
</dbReference>
<evidence type="ECO:0000313" key="2">
    <source>
        <dbReference type="Proteomes" id="UP000000268"/>
    </source>
</evidence>
<dbReference type="AlphaFoldDB" id="A8ZK83"/>
<dbReference type="SUPFAM" id="SSF51197">
    <property type="entry name" value="Clavaminate synthase-like"/>
    <property type="match status" value="1"/>
</dbReference>